<accession>A0A2P8GK38</accession>
<evidence type="ECO:0000313" key="2">
    <source>
        <dbReference type="Proteomes" id="UP000242682"/>
    </source>
</evidence>
<proteinExistence type="predicted"/>
<gene>
    <name evidence="1" type="ORF">B0H99_10949</name>
</gene>
<reference evidence="1 2" key="1">
    <citation type="submission" date="2018-03" db="EMBL/GenBank/DDBJ databases">
        <title>Genomic Encyclopedia of Type Strains, Phase III (KMG-III): the genomes of soil and plant-associated and newly described type strains.</title>
        <authorList>
            <person name="Whitman W."/>
        </authorList>
    </citation>
    <scope>NUCLEOTIDE SEQUENCE [LARGE SCALE GENOMIC DNA]</scope>
    <source>
        <strain evidence="1 2">CGMCC 1.12259</strain>
    </source>
</reference>
<sequence>MATAREMSLVNKDFLVEELGLKQQGNSTVFTNEDCFVLSPSVQQYEKGFDISEFNLAKFDSERQQGFLIVRYMDTFLMAKLESFKEKMMPPELLITKKNIKPHWKFTVAENPAYHIVNTQNKELRYRLQEPTKKQIISFFKKNVTD</sequence>
<dbReference type="Proteomes" id="UP000242682">
    <property type="component" value="Unassembled WGS sequence"/>
</dbReference>
<organism evidence="1 2">
    <name type="scientific">Planomicrobium soli</name>
    <dbReference type="NCBI Taxonomy" id="1176648"/>
    <lineage>
        <taxon>Bacteria</taxon>
        <taxon>Bacillati</taxon>
        <taxon>Bacillota</taxon>
        <taxon>Bacilli</taxon>
        <taxon>Bacillales</taxon>
        <taxon>Caryophanaceae</taxon>
        <taxon>Planomicrobium</taxon>
    </lineage>
</organism>
<dbReference type="EMBL" id="PYAT01000009">
    <property type="protein sequence ID" value="PSL34323.1"/>
    <property type="molecule type" value="Genomic_DNA"/>
</dbReference>
<keyword evidence="2" id="KW-1185">Reference proteome</keyword>
<dbReference type="OrthoDB" id="2966983at2"/>
<evidence type="ECO:0000313" key="1">
    <source>
        <dbReference type="EMBL" id="PSL34323.1"/>
    </source>
</evidence>
<comment type="caution">
    <text evidence="1">The sequence shown here is derived from an EMBL/GenBank/DDBJ whole genome shotgun (WGS) entry which is preliminary data.</text>
</comment>
<name>A0A2P8GK38_9BACL</name>
<dbReference type="RefSeq" id="WP_106533968.1">
    <property type="nucleotide sequence ID" value="NZ_PYAT01000009.1"/>
</dbReference>
<protein>
    <submittedName>
        <fullName evidence="1">Uncharacterized protein</fullName>
    </submittedName>
</protein>
<dbReference type="AlphaFoldDB" id="A0A2P8GK38"/>